<dbReference type="EMBL" id="JAWDGP010002624">
    <property type="protein sequence ID" value="KAK3781388.1"/>
    <property type="molecule type" value="Genomic_DNA"/>
</dbReference>
<keyword evidence="2" id="KW-1185">Reference proteome</keyword>
<name>A0AAE1A4Z3_9GAST</name>
<reference evidence="1" key="1">
    <citation type="journal article" date="2023" name="G3 (Bethesda)">
        <title>A reference genome for the long-term kleptoplast-retaining sea slug Elysia crispata morphotype clarki.</title>
        <authorList>
            <person name="Eastman K.E."/>
            <person name="Pendleton A.L."/>
            <person name="Shaikh M.A."/>
            <person name="Suttiyut T."/>
            <person name="Ogas R."/>
            <person name="Tomko P."/>
            <person name="Gavelis G."/>
            <person name="Widhalm J.R."/>
            <person name="Wisecaver J.H."/>
        </authorList>
    </citation>
    <scope>NUCLEOTIDE SEQUENCE</scope>
    <source>
        <strain evidence="1">ECLA1</strain>
    </source>
</reference>
<evidence type="ECO:0000313" key="2">
    <source>
        <dbReference type="Proteomes" id="UP001283361"/>
    </source>
</evidence>
<protein>
    <submittedName>
        <fullName evidence="1">Uncharacterized protein</fullName>
    </submittedName>
</protein>
<evidence type="ECO:0000313" key="1">
    <source>
        <dbReference type="EMBL" id="KAK3781388.1"/>
    </source>
</evidence>
<accession>A0AAE1A4Z3</accession>
<dbReference type="Proteomes" id="UP001283361">
    <property type="component" value="Unassembled WGS sequence"/>
</dbReference>
<comment type="caution">
    <text evidence="1">The sequence shown here is derived from an EMBL/GenBank/DDBJ whole genome shotgun (WGS) entry which is preliminary data.</text>
</comment>
<organism evidence="1 2">
    <name type="scientific">Elysia crispata</name>
    <name type="common">lettuce slug</name>
    <dbReference type="NCBI Taxonomy" id="231223"/>
    <lineage>
        <taxon>Eukaryota</taxon>
        <taxon>Metazoa</taxon>
        <taxon>Spiralia</taxon>
        <taxon>Lophotrochozoa</taxon>
        <taxon>Mollusca</taxon>
        <taxon>Gastropoda</taxon>
        <taxon>Heterobranchia</taxon>
        <taxon>Euthyneura</taxon>
        <taxon>Panpulmonata</taxon>
        <taxon>Sacoglossa</taxon>
        <taxon>Placobranchoidea</taxon>
        <taxon>Plakobranchidae</taxon>
        <taxon>Elysia</taxon>
    </lineage>
</organism>
<proteinExistence type="predicted"/>
<sequence length="100" mass="11407">MAKHREAYLLELIAWNNSISGDDLADRGSTSGTRIHSGVDGFYIDLRDDGTDYTHNIVVFWRLMRQETMSADLRNTNQSVKDYIDAMSNQLRLTQPSLPD</sequence>
<dbReference type="AlphaFoldDB" id="A0AAE1A4Z3"/>
<gene>
    <name evidence="1" type="ORF">RRG08_019014</name>
</gene>